<dbReference type="InterPro" id="IPR029602">
    <property type="entry name" value="IFT74"/>
</dbReference>
<dbReference type="Proteomes" id="UP001607302">
    <property type="component" value="Unassembled WGS sequence"/>
</dbReference>
<feature type="coiled-coil region" evidence="1">
    <location>
        <begin position="206"/>
        <end position="290"/>
    </location>
</feature>
<comment type="caution">
    <text evidence="3">The sequence shown here is derived from an EMBL/GenBank/DDBJ whole genome shotgun (WGS) entry which is preliminary data.</text>
</comment>
<proteinExistence type="predicted"/>
<keyword evidence="1" id="KW-0175">Coiled coil</keyword>
<feature type="coiled-coil region" evidence="1">
    <location>
        <begin position="466"/>
        <end position="500"/>
    </location>
</feature>
<organism evidence="3 4">
    <name type="scientific">Vespula squamosa</name>
    <name type="common">Southern yellow jacket</name>
    <name type="synonym">Wasp</name>
    <dbReference type="NCBI Taxonomy" id="30214"/>
    <lineage>
        <taxon>Eukaryota</taxon>
        <taxon>Metazoa</taxon>
        <taxon>Ecdysozoa</taxon>
        <taxon>Arthropoda</taxon>
        <taxon>Hexapoda</taxon>
        <taxon>Insecta</taxon>
        <taxon>Pterygota</taxon>
        <taxon>Neoptera</taxon>
        <taxon>Endopterygota</taxon>
        <taxon>Hymenoptera</taxon>
        <taxon>Apocrita</taxon>
        <taxon>Aculeata</taxon>
        <taxon>Vespoidea</taxon>
        <taxon>Vespidae</taxon>
        <taxon>Vespinae</taxon>
        <taxon>Vespula</taxon>
    </lineage>
</organism>
<feature type="coiled-coil region" evidence="1">
    <location>
        <begin position="331"/>
        <end position="379"/>
    </location>
</feature>
<evidence type="ECO:0000256" key="2">
    <source>
        <dbReference type="SAM" id="MobiDB-lite"/>
    </source>
</evidence>
<keyword evidence="4" id="KW-1185">Reference proteome</keyword>
<dbReference type="EMBL" id="JAUDFV010000132">
    <property type="protein sequence ID" value="KAL2729042.1"/>
    <property type="molecule type" value="Genomic_DNA"/>
</dbReference>
<sequence length="625" mass="73374">MDFERGGNEKHMERPVTRWRRETLDKTVKKIEGKEIERPTSRRGIKEEVEEYSSFRSATPAARNAPLAARVPSASISGLSRLNTGLSMPGLERPITQHGIASIRPGTGRGTSMTRQVQDKRYYEGLVQLKMRELSQEMTAIVRDIDMQNKERATILHYDKRAKDLAGELTALQGELADYNIVVDKMSSNVEKESVDQEAKELFSKNERSVAEIEDMFERRQEMEQRSRRTEKEIETERERTEKLVLMMDPGTRERYEKLRKEKVQVEGTIAGMQEELEELSKEQGHFEEQMALSPLKQEAVKLHVKTMDAEYKRDKLREEERNRLSPEKEREQLLVKIKQDNMDMAAAEAQLASKKKRLAEVEMELERLETDLEDGKTDKQTKYKELRKREEVMEQFAATFDENKAEEMERIRKLEVSIVEYLERISNAGGADDRNLTRTEEALILNRSSYDGYYDVERTSNDRSFEMLTNDYIDLKETLRKLEILENKLRSEIADINEQTYGREYELTQLEDFNGFKAKHQMKREDANVEYKKLMDGRTITDEELKTLNDDYNRIKARFNENRIFLEVEALEKKLADLKEENKKSNDLILRQKEQVDFLPRKQQALKLMKEYGTMLEENSKSLY</sequence>
<evidence type="ECO:0000313" key="4">
    <source>
        <dbReference type="Proteomes" id="UP001607302"/>
    </source>
</evidence>
<dbReference type="PANTHER" id="PTHR31432:SF0">
    <property type="entry name" value="INTRAFLAGELLAR TRANSPORT PROTEIN 74 HOMOLOG"/>
    <property type="match status" value="1"/>
</dbReference>
<feature type="coiled-coil region" evidence="1">
    <location>
        <begin position="562"/>
        <end position="596"/>
    </location>
</feature>
<evidence type="ECO:0000313" key="3">
    <source>
        <dbReference type="EMBL" id="KAL2729042.1"/>
    </source>
</evidence>
<reference evidence="3 4" key="1">
    <citation type="journal article" date="2024" name="Ann. Entomol. Soc. Am.">
        <title>Genomic analyses of the southern and eastern yellowjacket wasps (Hymenoptera: Vespidae) reveal evolutionary signatures of social life.</title>
        <authorList>
            <person name="Catto M.A."/>
            <person name="Caine P.B."/>
            <person name="Orr S.E."/>
            <person name="Hunt B.G."/>
            <person name="Goodisman M.A.D."/>
        </authorList>
    </citation>
    <scope>NUCLEOTIDE SEQUENCE [LARGE SCALE GENOMIC DNA]</scope>
    <source>
        <strain evidence="3">233</strain>
        <tissue evidence="3">Head and thorax</tissue>
    </source>
</reference>
<gene>
    <name evidence="3" type="ORF">V1478_006674</name>
</gene>
<name>A0ABD2B8I0_VESSQ</name>
<dbReference type="PANTHER" id="PTHR31432">
    <property type="entry name" value="INTRAFLAGELLAR TRANSPORT PROTEIN 74 HOMOLOG"/>
    <property type="match status" value="1"/>
</dbReference>
<evidence type="ECO:0000256" key="1">
    <source>
        <dbReference type="SAM" id="Coils"/>
    </source>
</evidence>
<feature type="region of interest" description="Disordered" evidence="2">
    <location>
        <begin position="1"/>
        <end position="20"/>
    </location>
</feature>
<protein>
    <submittedName>
        <fullName evidence="3">Intraflagellar transport protein 74</fullName>
    </submittedName>
</protein>
<dbReference type="AlphaFoldDB" id="A0ABD2B8I0"/>
<accession>A0ABD2B8I0</accession>